<gene>
    <name evidence="1" type="ORF">Q3O59_01045</name>
</gene>
<accession>A0ABT9GKX3</accession>
<dbReference type="CDD" id="cd00332">
    <property type="entry name" value="PAL-HAL"/>
    <property type="match status" value="1"/>
</dbReference>
<keyword evidence="2" id="KW-1185">Reference proteome</keyword>
<dbReference type="PROSITE" id="PS00488">
    <property type="entry name" value="PAL_HISTIDASE"/>
    <property type="match status" value="1"/>
</dbReference>
<protein>
    <submittedName>
        <fullName evidence="1">Aromatic amino acid ammonia-lyase</fullName>
    </submittedName>
</protein>
<dbReference type="Gene3D" id="1.20.200.10">
    <property type="entry name" value="Fumarase/aspartase (Central domain)"/>
    <property type="match status" value="1"/>
</dbReference>
<dbReference type="Proteomes" id="UP001236258">
    <property type="component" value="Unassembled WGS sequence"/>
</dbReference>
<proteinExistence type="predicted"/>
<sequence length="529" mass="56872">MHDEQFTLEAIEAIALGRQTLVLSEAQQQTVSEAHQFLLDGITKRQRIYGVTTGYGPLATTEVDPRQSAQLQQNLVYHLCSGVGKPLARQHVRAMMVARIASLALGHSGANPALLQRMQAWLTADVVPEIPSQGTVGASGDLTPLAHLARALSGGGRVSINGGSWIESATAHQQLGWQPLVLHGKDAIALVNGTSATAGIAALNATAAERAVKLSTLLVLLYSELLTGHREAFHPAIGKLRPHPGQQQLHRWLWSLSASSQALTPWQATPERLAEMSEDIAQNRPLLQDSYTLRCAPQALGAVLDVVSQHASTVRIEIGSVTDNPLLLVDEQLVLHGGNFFGQHLAFASDHLNNALIQMALYSERRIARITDPLKNKGLPAFMQPQDTGLHSGFMGAQVCATSLVAELRSQAMPASIQSIPTNADNQDIVPLGTIAARRASISLTQLYQILAIEALILAQGAELKNREVLSHASQTLCGWVRDFAAPLQKDRPLAEDIANLAAALADPDQVRPLMTLFDEATTDSLNTF</sequence>
<comment type="caution">
    <text evidence="1">The sequence shown here is derived from an EMBL/GenBank/DDBJ whole genome shotgun (WGS) entry which is preliminary data.</text>
</comment>
<organism evidence="1 2">
    <name type="scientific">Alkalimonas delamerensis</name>
    <dbReference type="NCBI Taxonomy" id="265981"/>
    <lineage>
        <taxon>Bacteria</taxon>
        <taxon>Pseudomonadati</taxon>
        <taxon>Pseudomonadota</taxon>
        <taxon>Gammaproteobacteria</taxon>
        <taxon>Alkalimonas</taxon>
    </lineage>
</organism>
<dbReference type="EMBL" id="JAUZVY010000001">
    <property type="protein sequence ID" value="MDP4527614.1"/>
    <property type="molecule type" value="Genomic_DNA"/>
</dbReference>
<dbReference type="SUPFAM" id="SSF48557">
    <property type="entry name" value="L-aspartase-like"/>
    <property type="match status" value="1"/>
</dbReference>
<dbReference type="InterPro" id="IPR001106">
    <property type="entry name" value="Aromatic_Lyase"/>
</dbReference>
<dbReference type="Pfam" id="PF00221">
    <property type="entry name" value="Lyase_aromatic"/>
    <property type="match status" value="1"/>
</dbReference>
<dbReference type="InterPro" id="IPR024083">
    <property type="entry name" value="Fumarase/histidase_N"/>
</dbReference>
<name>A0ABT9GKX3_9GAMM</name>
<dbReference type="RefSeq" id="WP_305943836.1">
    <property type="nucleotide sequence ID" value="NZ_JAUZVY010000001.1"/>
</dbReference>
<evidence type="ECO:0000313" key="1">
    <source>
        <dbReference type="EMBL" id="MDP4527614.1"/>
    </source>
</evidence>
<dbReference type="Gene3D" id="1.10.275.10">
    <property type="entry name" value="Fumarase/aspartase (N-terminal domain)"/>
    <property type="match status" value="1"/>
</dbReference>
<evidence type="ECO:0000313" key="2">
    <source>
        <dbReference type="Proteomes" id="UP001236258"/>
    </source>
</evidence>
<dbReference type="PANTHER" id="PTHR10362">
    <property type="entry name" value="HISTIDINE AMMONIA-LYASE"/>
    <property type="match status" value="1"/>
</dbReference>
<dbReference type="InterPro" id="IPR008948">
    <property type="entry name" value="L-Aspartase-like"/>
</dbReference>
<reference evidence="1 2" key="1">
    <citation type="submission" date="2023-08" db="EMBL/GenBank/DDBJ databases">
        <authorList>
            <person name="Joshi A."/>
            <person name="Thite S."/>
        </authorList>
    </citation>
    <scope>NUCLEOTIDE SEQUENCE [LARGE SCALE GENOMIC DNA]</scope>
    <source>
        <strain evidence="1 2">1E1</strain>
    </source>
</reference>
<dbReference type="InterPro" id="IPR022313">
    <property type="entry name" value="Phe/His_NH3-lyase_AS"/>
</dbReference>